<dbReference type="Pfam" id="PF02590">
    <property type="entry name" value="SPOUT_MTase"/>
    <property type="match status" value="1"/>
</dbReference>
<evidence type="ECO:0000256" key="5">
    <source>
        <dbReference type="ARBA" id="ARBA00022691"/>
    </source>
</evidence>
<comment type="catalytic activity">
    <reaction evidence="7">
        <text>pseudouridine(1915) in 23S rRNA + S-adenosyl-L-methionine = N(3)-methylpseudouridine(1915) in 23S rRNA + S-adenosyl-L-homocysteine + H(+)</text>
        <dbReference type="Rhea" id="RHEA:42752"/>
        <dbReference type="Rhea" id="RHEA-COMP:10221"/>
        <dbReference type="Rhea" id="RHEA-COMP:10222"/>
        <dbReference type="ChEBI" id="CHEBI:15378"/>
        <dbReference type="ChEBI" id="CHEBI:57856"/>
        <dbReference type="ChEBI" id="CHEBI:59789"/>
        <dbReference type="ChEBI" id="CHEBI:65314"/>
        <dbReference type="ChEBI" id="CHEBI:74486"/>
        <dbReference type="EC" id="2.1.1.177"/>
    </reaction>
</comment>
<keyword evidence="4 7" id="KW-0808">Transferase</keyword>
<organism evidence="8 9">
    <name type="scientific">Candidatus Scatavimonas merdigallinarum</name>
    <dbReference type="NCBI Taxonomy" id="2840914"/>
    <lineage>
        <taxon>Bacteria</taxon>
        <taxon>Bacillati</taxon>
        <taxon>Bacillota</taxon>
        <taxon>Clostridia</taxon>
        <taxon>Eubacteriales</taxon>
        <taxon>Oscillospiraceae</taxon>
        <taxon>Oscillospiraceae incertae sedis</taxon>
        <taxon>Candidatus Scatavimonas</taxon>
    </lineage>
</organism>
<keyword evidence="1 7" id="KW-0963">Cytoplasm</keyword>
<comment type="caution">
    <text evidence="7">Lacks conserved residue(s) required for the propagation of feature annotation.</text>
</comment>
<comment type="subunit">
    <text evidence="7">Homodimer.</text>
</comment>
<dbReference type="SUPFAM" id="SSF75217">
    <property type="entry name" value="alpha/beta knot"/>
    <property type="match status" value="1"/>
</dbReference>
<evidence type="ECO:0000256" key="3">
    <source>
        <dbReference type="ARBA" id="ARBA00022603"/>
    </source>
</evidence>
<dbReference type="InterPro" id="IPR029026">
    <property type="entry name" value="tRNA_m1G_MTases_N"/>
</dbReference>
<reference evidence="8" key="1">
    <citation type="submission" date="2020-10" db="EMBL/GenBank/DDBJ databases">
        <authorList>
            <person name="Gilroy R."/>
        </authorList>
    </citation>
    <scope>NUCLEOTIDE SEQUENCE</scope>
    <source>
        <strain evidence="8">ChiSjej1B19-3389</strain>
    </source>
</reference>
<dbReference type="Gene3D" id="3.40.1280.10">
    <property type="match status" value="1"/>
</dbReference>
<feature type="binding site" evidence="7">
    <location>
        <begin position="128"/>
        <end position="133"/>
    </location>
    <ligand>
        <name>S-adenosyl-L-methionine</name>
        <dbReference type="ChEBI" id="CHEBI:59789"/>
    </ligand>
</feature>
<comment type="function">
    <text evidence="7">Specifically methylates the pseudouridine at position 1915 (m3Psi1915) in 23S rRNA.</text>
</comment>
<feature type="binding site" evidence="7">
    <location>
        <position position="109"/>
    </location>
    <ligand>
        <name>S-adenosyl-L-methionine</name>
        <dbReference type="ChEBI" id="CHEBI:59789"/>
    </ligand>
</feature>
<accession>A0A9D0ZIF7</accession>
<evidence type="ECO:0000313" key="9">
    <source>
        <dbReference type="Proteomes" id="UP000886787"/>
    </source>
</evidence>
<dbReference type="NCBIfam" id="NF000985">
    <property type="entry name" value="PRK00103.1-3"/>
    <property type="match status" value="1"/>
</dbReference>
<dbReference type="InterPro" id="IPR029028">
    <property type="entry name" value="Alpha/beta_knot_MTases"/>
</dbReference>
<protein>
    <recommendedName>
        <fullName evidence="7">Ribosomal RNA large subunit methyltransferase H</fullName>
        <ecNumber evidence="7">2.1.1.177</ecNumber>
    </recommendedName>
    <alternativeName>
        <fullName evidence="7">23S rRNA (pseudouridine1915-N3)-methyltransferase</fullName>
    </alternativeName>
    <alternativeName>
        <fullName evidence="7">23S rRNA m3Psi1915 methyltransferase</fullName>
    </alternativeName>
    <alternativeName>
        <fullName evidence="7">rRNA (pseudouridine-N3-)-methyltransferase RlmH</fullName>
    </alternativeName>
</protein>
<evidence type="ECO:0000256" key="4">
    <source>
        <dbReference type="ARBA" id="ARBA00022679"/>
    </source>
</evidence>
<keyword evidence="3 7" id="KW-0489">Methyltransferase</keyword>
<evidence type="ECO:0000256" key="6">
    <source>
        <dbReference type="ARBA" id="ARBA00038303"/>
    </source>
</evidence>
<dbReference type="PIRSF" id="PIRSF004505">
    <property type="entry name" value="MT_bac"/>
    <property type="match status" value="1"/>
</dbReference>
<dbReference type="EMBL" id="DVFW01000009">
    <property type="protein sequence ID" value="HIQ79919.1"/>
    <property type="molecule type" value="Genomic_DNA"/>
</dbReference>
<keyword evidence="5 7" id="KW-0949">S-adenosyl-L-methionine</keyword>
<proteinExistence type="inferred from homology"/>
<dbReference type="Proteomes" id="UP000886787">
    <property type="component" value="Unassembled WGS sequence"/>
</dbReference>
<evidence type="ECO:0000256" key="7">
    <source>
        <dbReference type="HAMAP-Rule" id="MF_00658"/>
    </source>
</evidence>
<dbReference type="AlphaFoldDB" id="A0A9D0ZIF7"/>
<keyword evidence="2 7" id="KW-0698">rRNA processing</keyword>
<comment type="subcellular location">
    <subcellularLocation>
        <location evidence="7">Cytoplasm</location>
    </subcellularLocation>
</comment>
<gene>
    <name evidence="7 8" type="primary">rlmH</name>
    <name evidence="8" type="ORF">IAD32_01380</name>
</gene>
<dbReference type="GO" id="GO:0005737">
    <property type="term" value="C:cytoplasm"/>
    <property type="evidence" value="ECO:0007669"/>
    <property type="project" value="UniProtKB-SubCell"/>
</dbReference>
<reference evidence="8" key="2">
    <citation type="journal article" date="2021" name="PeerJ">
        <title>Extensive microbial diversity within the chicken gut microbiome revealed by metagenomics and culture.</title>
        <authorList>
            <person name="Gilroy R."/>
            <person name="Ravi A."/>
            <person name="Getino M."/>
            <person name="Pursley I."/>
            <person name="Horton D.L."/>
            <person name="Alikhan N.F."/>
            <person name="Baker D."/>
            <person name="Gharbi K."/>
            <person name="Hall N."/>
            <person name="Watson M."/>
            <person name="Adriaenssens E.M."/>
            <person name="Foster-Nyarko E."/>
            <person name="Jarju S."/>
            <person name="Secka A."/>
            <person name="Antonio M."/>
            <person name="Oren A."/>
            <person name="Chaudhuri R.R."/>
            <person name="La Ragione R."/>
            <person name="Hildebrand F."/>
            <person name="Pallen M.J."/>
        </authorList>
    </citation>
    <scope>NUCLEOTIDE SEQUENCE</scope>
    <source>
        <strain evidence="8">ChiSjej1B19-3389</strain>
    </source>
</reference>
<dbReference type="PANTHER" id="PTHR33603:SF1">
    <property type="entry name" value="RIBOSOMAL RNA LARGE SUBUNIT METHYLTRANSFERASE H"/>
    <property type="match status" value="1"/>
</dbReference>
<name>A0A9D0ZIF7_9FIRM</name>
<dbReference type="InterPro" id="IPR003742">
    <property type="entry name" value="RlmH-like"/>
</dbReference>
<comment type="similarity">
    <text evidence="6 7">Belongs to the RNA methyltransferase RlmH family.</text>
</comment>
<dbReference type="GO" id="GO:0070038">
    <property type="term" value="F:rRNA (pseudouridine-N3-)-methyltransferase activity"/>
    <property type="evidence" value="ECO:0007669"/>
    <property type="project" value="UniProtKB-UniRule"/>
</dbReference>
<comment type="caution">
    <text evidence="8">The sequence shown here is derived from an EMBL/GenBank/DDBJ whole genome shotgun (WGS) entry which is preliminary data.</text>
</comment>
<dbReference type="EC" id="2.1.1.177" evidence="7"/>
<evidence type="ECO:0000256" key="2">
    <source>
        <dbReference type="ARBA" id="ARBA00022552"/>
    </source>
</evidence>
<evidence type="ECO:0000313" key="8">
    <source>
        <dbReference type="EMBL" id="HIQ79919.1"/>
    </source>
</evidence>
<sequence>MLTIHILCVGSLKEAYWAQACAEYQKRLGAFCRLIITEVNEEKAPRSPSPAQIEQILQVEGGRLLAKTDRQAYTVAMCIEGKPLSSRALSEQINAVAIAGTSKIIFLIGGSFGLSDTVKQTANLQLSMSPMTFPHQLARVMLCEQIYRAFQISSGGKYHK</sequence>
<evidence type="ECO:0000256" key="1">
    <source>
        <dbReference type="ARBA" id="ARBA00022490"/>
    </source>
</evidence>
<dbReference type="CDD" id="cd18081">
    <property type="entry name" value="RlmH-like"/>
    <property type="match status" value="1"/>
</dbReference>
<dbReference type="HAMAP" id="MF_00658">
    <property type="entry name" value="23SrRNA_methyltr_H"/>
    <property type="match status" value="1"/>
</dbReference>
<dbReference type="PANTHER" id="PTHR33603">
    <property type="entry name" value="METHYLTRANSFERASE"/>
    <property type="match status" value="1"/>
</dbReference>